<evidence type="ECO:0000256" key="1">
    <source>
        <dbReference type="ARBA" id="ARBA00001968"/>
    </source>
</evidence>
<evidence type="ECO:0000313" key="11">
    <source>
        <dbReference type="Proteomes" id="UP000321393"/>
    </source>
</evidence>
<evidence type="ECO:0000313" key="12">
    <source>
        <dbReference type="Proteomes" id="UP000321947"/>
    </source>
</evidence>
<dbReference type="AlphaFoldDB" id="A0A5D3CAA1"/>
<keyword evidence="5" id="KW-0479">Metal-binding</keyword>
<proteinExistence type="inferred from homology"/>
<dbReference type="STRING" id="1194695.A0A5D3CAA1"/>
<evidence type="ECO:0000256" key="3">
    <source>
        <dbReference type="ARBA" id="ARBA00006958"/>
    </source>
</evidence>
<dbReference type="GO" id="GO:0046872">
    <property type="term" value="F:metal ion binding"/>
    <property type="evidence" value="ECO:0007669"/>
    <property type="project" value="UniProtKB-KW"/>
</dbReference>
<gene>
    <name evidence="10" type="ORF">E5676_scaffold1503G00310</name>
    <name evidence="9" type="ORF">E6C27_scaffold90G001570</name>
</gene>
<feature type="domain" description="DDE Tnp4" evidence="8">
    <location>
        <begin position="3"/>
        <end position="95"/>
    </location>
</feature>
<comment type="subcellular location">
    <subcellularLocation>
        <location evidence="2">Nucleus</location>
    </subcellularLocation>
</comment>
<evidence type="ECO:0000256" key="5">
    <source>
        <dbReference type="ARBA" id="ARBA00022723"/>
    </source>
</evidence>
<comment type="similarity">
    <text evidence="3">Belongs to the HARBI1 family.</text>
</comment>
<dbReference type="GO" id="GO:0004518">
    <property type="term" value="F:nuclease activity"/>
    <property type="evidence" value="ECO:0007669"/>
    <property type="project" value="UniProtKB-KW"/>
</dbReference>
<organism evidence="10 12">
    <name type="scientific">Cucumis melo var. makuwa</name>
    <name type="common">Oriental melon</name>
    <dbReference type="NCBI Taxonomy" id="1194695"/>
    <lineage>
        <taxon>Eukaryota</taxon>
        <taxon>Viridiplantae</taxon>
        <taxon>Streptophyta</taxon>
        <taxon>Embryophyta</taxon>
        <taxon>Tracheophyta</taxon>
        <taxon>Spermatophyta</taxon>
        <taxon>Magnoliopsida</taxon>
        <taxon>eudicotyledons</taxon>
        <taxon>Gunneridae</taxon>
        <taxon>Pentapetalae</taxon>
        <taxon>rosids</taxon>
        <taxon>fabids</taxon>
        <taxon>Cucurbitales</taxon>
        <taxon>Cucurbitaceae</taxon>
        <taxon>Benincaseae</taxon>
        <taxon>Cucumis</taxon>
    </lineage>
</organism>
<dbReference type="InterPro" id="IPR027806">
    <property type="entry name" value="HARBI1_dom"/>
</dbReference>
<evidence type="ECO:0000313" key="10">
    <source>
        <dbReference type="EMBL" id="TYK08212.1"/>
    </source>
</evidence>
<evidence type="ECO:0000259" key="8">
    <source>
        <dbReference type="Pfam" id="PF13359"/>
    </source>
</evidence>
<accession>A0A5D3CAA1</accession>
<keyword evidence="7" id="KW-0539">Nucleus</keyword>
<evidence type="ECO:0000256" key="2">
    <source>
        <dbReference type="ARBA" id="ARBA00004123"/>
    </source>
</evidence>
<dbReference type="OrthoDB" id="1925434at2759"/>
<dbReference type="EMBL" id="SSTE01001308">
    <property type="protein sequence ID" value="KAA0065689.1"/>
    <property type="molecule type" value="Genomic_DNA"/>
</dbReference>
<evidence type="ECO:0000256" key="7">
    <source>
        <dbReference type="ARBA" id="ARBA00023242"/>
    </source>
</evidence>
<name>A0A5D3CAA1_CUCMM</name>
<dbReference type="Proteomes" id="UP000321393">
    <property type="component" value="Unassembled WGS sequence"/>
</dbReference>
<evidence type="ECO:0000256" key="6">
    <source>
        <dbReference type="ARBA" id="ARBA00022801"/>
    </source>
</evidence>
<sequence length="158" mass="18255">MMTGYYYLVDVGYPNVEGFLAPYRGKRYHLQEWPGAKNAPSNSKEFFNMKHSSARNVIERAFGILKGRWAILREKSYYPVEVQCRTILACCLLHNLINREMTTFDIVHYIPVCPKCSFGITEDQLCSSGSYVARVRERASSWAKVKVEESWRATENDP</sequence>
<dbReference type="GO" id="GO:0005634">
    <property type="term" value="C:nucleus"/>
    <property type="evidence" value="ECO:0007669"/>
    <property type="project" value="UniProtKB-SubCell"/>
</dbReference>
<comment type="caution">
    <text evidence="10">The sequence shown here is derived from an EMBL/GenBank/DDBJ whole genome shotgun (WGS) entry which is preliminary data.</text>
</comment>
<dbReference type="Pfam" id="PF13359">
    <property type="entry name" value="DDE_Tnp_4"/>
    <property type="match status" value="1"/>
</dbReference>
<dbReference type="PANTHER" id="PTHR22930">
    <property type="match status" value="1"/>
</dbReference>
<dbReference type="Proteomes" id="UP000321947">
    <property type="component" value="Unassembled WGS sequence"/>
</dbReference>
<keyword evidence="4" id="KW-0540">Nuclease</keyword>
<dbReference type="GO" id="GO:0016787">
    <property type="term" value="F:hydrolase activity"/>
    <property type="evidence" value="ECO:0007669"/>
    <property type="project" value="UniProtKB-KW"/>
</dbReference>
<dbReference type="EMBL" id="SSTD01012916">
    <property type="protein sequence ID" value="TYK08212.1"/>
    <property type="molecule type" value="Genomic_DNA"/>
</dbReference>
<reference evidence="11 12" key="1">
    <citation type="submission" date="2019-08" db="EMBL/GenBank/DDBJ databases">
        <title>Draft genome sequences of two oriental melons (Cucumis melo L. var makuwa).</title>
        <authorList>
            <person name="Kwon S.-Y."/>
        </authorList>
    </citation>
    <scope>NUCLEOTIDE SEQUENCE [LARGE SCALE GENOMIC DNA]</scope>
    <source>
        <strain evidence="12">cv. Chang Bougi</strain>
        <strain evidence="11">cv. SW 3</strain>
        <tissue evidence="10">Leaf</tissue>
    </source>
</reference>
<evidence type="ECO:0000256" key="4">
    <source>
        <dbReference type="ARBA" id="ARBA00022722"/>
    </source>
</evidence>
<dbReference type="InterPro" id="IPR045249">
    <property type="entry name" value="HARBI1-like"/>
</dbReference>
<evidence type="ECO:0000313" key="9">
    <source>
        <dbReference type="EMBL" id="KAA0065689.1"/>
    </source>
</evidence>
<dbReference type="PANTHER" id="PTHR22930:SF293">
    <property type="entry name" value="PROTEIN ALP1-LIKE"/>
    <property type="match status" value="1"/>
</dbReference>
<keyword evidence="6" id="KW-0378">Hydrolase</keyword>
<protein>
    <submittedName>
        <fullName evidence="9 10">Nuclease HARBI1</fullName>
    </submittedName>
</protein>
<comment type="cofactor">
    <cofactor evidence="1">
        <name>a divalent metal cation</name>
        <dbReference type="ChEBI" id="CHEBI:60240"/>
    </cofactor>
</comment>